<dbReference type="EMBL" id="JAKKSL010000003">
    <property type="protein sequence ID" value="MCI2284778.1"/>
    <property type="molecule type" value="Genomic_DNA"/>
</dbReference>
<dbReference type="RefSeq" id="WP_242287246.1">
    <property type="nucleotide sequence ID" value="NZ_JAKKSL010000003.1"/>
</dbReference>
<proteinExistence type="predicted"/>
<evidence type="ECO:0000256" key="1">
    <source>
        <dbReference type="SAM" id="SignalP"/>
    </source>
</evidence>
<protein>
    <recommendedName>
        <fullName evidence="4">PKD/Chitinase domain-containing protein</fullName>
    </recommendedName>
</protein>
<feature type="signal peptide" evidence="1">
    <location>
        <begin position="1"/>
        <end position="20"/>
    </location>
</feature>
<dbReference type="Pfam" id="PF22352">
    <property type="entry name" value="K319L-like_PKD"/>
    <property type="match status" value="1"/>
</dbReference>
<dbReference type="PROSITE" id="PS51257">
    <property type="entry name" value="PROKAR_LIPOPROTEIN"/>
    <property type="match status" value="1"/>
</dbReference>
<reference evidence="2" key="1">
    <citation type="submission" date="2022-01" db="EMBL/GenBank/DDBJ databases">
        <title>Colwellia maritima, isolated from seawater.</title>
        <authorList>
            <person name="Kristyanto S."/>
            <person name="Jung J."/>
            <person name="Jeon C.O."/>
        </authorList>
    </citation>
    <scope>NUCLEOTIDE SEQUENCE</scope>
    <source>
        <strain evidence="2">MSW7</strain>
    </source>
</reference>
<evidence type="ECO:0008006" key="4">
    <source>
        <dbReference type="Google" id="ProtNLM"/>
    </source>
</evidence>
<feature type="chain" id="PRO_5047410354" description="PKD/Chitinase domain-containing protein" evidence="1">
    <location>
        <begin position="21"/>
        <end position="316"/>
    </location>
</feature>
<evidence type="ECO:0000313" key="3">
    <source>
        <dbReference type="Proteomes" id="UP001139646"/>
    </source>
</evidence>
<dbReference type="SUPFAM" id="SSF49299">
    <property type="entry name" value="PKD domain"/>
    <property type="match status" value="1"/>
</dbReference>
<gene>
    <name evidence="2" type="ORF">L3081_17005</name>
</gene>
<sequence>MNKFKSVLLLTCLFILSACGGGSGGNDGDGGGDPSTPATNTPPTINVGVDQTVDEGSTVQLSGSGNDIEGSVSYLWQQISGTTVQLSATEISSPTFIALQVENTEALEFSLTVTDNDGASVTDTVKITINNSGSTAGGTETLLFYTHGLSSVDPSSPNSPTLIEATENLVTDLLFGITLPTQRESLVRSGVYNGTTKIISNVNNYAVVYPKTDGKLYKTSALKSGSHTPVQISNESLAHQVCDLVDGGVISDFANVENSQYVYRLSGIDEVCDTTDDIWKMVTVGMDATQSPIIAKAPVINITDENTGAISGPVSG</sequence>
<evidence type="ECO:0000313" key="2">
    <source>
        <dbReference type="EMBL" id="MCI2284778.1"/>
    </source>
</evidence>
<accession>A0ABS9X3F4</accession>
<keyword evidence="3" id="KW-1185">Reference proteome</keyword>
<keyword evidence="1" id="KW-0732">Signal</keyword>
<dbReference type="InterPro" id="IPR035986">
    <property type="entry name" value="PKD_dom_sf"/>
</dbReference>
<name>A0ABS9X3F4_9GAMM</name>
<dbReference type="Gene3D" id="2.60.40.10">
    <property type="entry name" value="Immunoglobulins"/>
    <property type="match status" value="1"/>
</dbReference>
<organism evidence="2 3">
    <name type="scientific">Colwellia maritima</name>
    <dbReference type="NCBI Taxonomy" id="2912588"/>
    <lineage>
        <taxon>Bacteria</taxon>
        <taxon>Pseudomonadati</taxon>
        <taxon>Pseudomonadota</taxon>
        <taxon>Gammaproteobacteria</taxon>
        <taxon>Alteromonadales</taxon>
        <taxon>Colwelliaceae</taxon>
        <taxon>Colwellia</taxon>
    </lineage>
</organism>
<dbReference type="InterPro" id="IPR013783">
    <property type="entry name" value="Ig-like_fold"/>
</dbReference>
<dbReference type="Proteomes" id="UP001139646">
    <property type="component" value="Unassembled WGS sequence"/>
</dbReference>
<comment type="caution">
    <text evidence="2">The sequence shown here is derived from an EMBL/GenBank/DDBJ whole genome shotgun (WGS) entry which is preliminary data.</text>
</comment>